<accession>A0ABT6PSX1</accession>
<keyword evidence="2" id="KW-1185">Reference proteome</keyword>
<dbReference type="RefSeq" id="WP_093421299.1">
    <property type="nucleotide sequence ID" value="NZ_JASAOF010000015.1"/>
</dbReference>
<protein>
    <submittedName>
        <fullName evidence="1">Uncharacterized protein</fullName>
    </submittedName>
</protein>
<reference evidence="1 2" key="1">
    <citation type="submission" date="2023-04" db="EMBL/GenBank/DDBJ databases">
        <title>Draft genome sequence of Saccharopolyspora sp. TS4A08 isolated from sweet potato rhizospheric soil.</title>
        <authorList>
            <person name="Suksaard P."/>
            <person name="Duangmal K."/>
        </authorList>
    </citation>
    <scope>NUCLEOTIDE SEQUENCE [LARGE SCALE GENOMIC DNA]</scope>
    <source>
        <strain evidence="1 2">TS4A08</strain>
    </source>
</reference>
<dbReference type="Proteomes" id="UP001237595">
    <property type="component" value="Unassembled WGS sequence"/>
</dbReference>
<evidence type="ECO:0000313" key="2">
    <source>
        <dbReference type="Proteomes" id="UP001237595"/>
    </source>
</evidence>
<sequence>MAEIKVGSLRLDLGVVVIDERTWWTCPIGGEACGRVLADLGSTGIDCMEWHVEHAHLRVFCYGVVN</sequence>
<proteinExistence type="predicted"/>
<dbReference type="EMBL" id="JASAOF010000015">
    <property type="protein sequence ID" value="MDI2031105.1"/>
    <property type="molecule type" value="Genomic_DNA"/>
</dbReference>
<evidence type="ECO:0000313" key="1">
    <source>
        <dbReference type="EMBL" id="MDI2031105.1"/>
    </source>
</evidence>
<name>A0ABT6PSX1_9PSEU</name>
<comment type="caution">
    <text evidence="1">The sequence shown here is derived from an EMBL/GenBank/DDBJ whole genome shotgun (WGS) entry which is preliminary data.</text>
</comment>
<organism evidence="1 2">
    <name type="scientific">Saccharopolyspora ipomoeae</name>
    <dbReference type="NCBI Taxonomy" id="3042027"/>
    <lineage>
        <taxon>Bacteria</taxon>
        <taxon>Bacillati</taxon>
        <taxon>Actinomycetota</taxon>
        <taxon>Actinomycetes</taxon>
        <taxon>Pseudonocardiales</taxon>
        <taxon>Pseudonocardiaceae</taxon>
        <taxon>Saccharopolyspora</taxon>
    </lineage>
</organism>
<gene>
    <name evidence="1" type="ORF">QFW96_20910</name>
</gene>